<dbReference type="GO" id="GO:0042626">
    <property type="term" value="F:ATPase-coupled transmembrane transporter activity"/>
    <property type="evidence" value="ECO:0007669"/>
    <property type="project" value="TreeGrafter"/>
</dbReference>
<dbReference type="InterPro" id="IPR027417">
    <property type="entry name" value="P-loop_NTPase"/>
</dbReference>
<dbReference type="RefSeq" id="WP_075660014.1">
    <property type="nucleotide sequence ID" value="NZ_JABDSR010000005.1"/>
</dbReference>
<dbReference type="PROSITE" id="PS50893">
    <property type="entry name" value="ABC_TRANSPORTER_2"/>
    <property type="match status" value="2"/>
</dbReference>
<accession>A0A848RE06</accession>
<keyword evidence="4" id="KW-1003">Cell membrane</keyword>
<accession>A0A1U7M158</accession>
<evidence type="ECO:0000313" key="11">
    <source>
        <dbReference type="EMBL" id="OLR65373.1"/>
    </source>
</evidence>
<keyword evidence="12" id="KW-1185">Reference proteome</keyword>
<keyword evidence="7 11" id="KW-0067">ATP-binding</keyword>
<comment type="caution">
    <text evidence="11">The sequence shown here is derived from an EMBL/GenBank/DDBJ whole genome shotgun (WGS) entry which is preliminary data.</text>
</comment>
<dbReference type="AlphaFoldDB" id="A0A1U7M158"/>
<evidence type="ECO:0000313" key="12">
    <source>
        <dbReference type="Proteomes" id="UP000187166"/>
    </source>
</evidence>
<comment type="function">
    <text evidence="10">Probably part of an ABC transporter complex. Responsible for energy coupling to the transport system.</text>
</comment>
<evidence type="ECO:0000256" key="2">
    <source>
        <dbReference type="ARBA" id="ARBA00005417"/>
    </source>
</evidence>
<dbReference type="Pfam" id="PF00005">
    <property type="entry name" value="ABC_tran"/>
    <property type="match status" value="2"/>
</dbReference>
<evidence type="ECO:0000256" key="7">
    <source>
        <dbReference type="ARBA" id="ARBA00022840"/>
    </source>
</evidence>
<dbReference type="EMBL" id="MJIH01000001">
    <property type="protein sequence ID" value="OLR65373.1"/>
    <property type="molecule type" value="Genomic_DNA"/>
</dbReference>
<dbReference type="PANTHER" id="PTHR43553:SF23">
    <property type="entry name" value="ABC TRANSPORTER ATP-BINDING COMPONENT"/>
    <property type="match status" value="1"/>
</dbReference>
<dbReference type="SMART" id="SM00382">
    <property type="entry name" value="AAA"/>
    <property type="match status" value="2"/>
</dbReference>
<comment type="similarity">
    <text evidence="2">Belongs to the ABC transporter superfamily.</text>
</comment>
<dbReference type="InterPro" id="IPR015856">
    <property type="entry name" value="ABC_transpr_CbiO/EcfA_su"/>
</dbReference>
<evidence type="ECO:0000256" key="5">
    <source>
        <dbReference type="ARBA" id="ARBA00022737"/>
    </source>
</evidence>
<evidence type="ECO:0000256" key="10">
    <source>
        <dbReference type="ARBA" id="ARBA00025157"/>
    </source>
</evidence>
<keyword evidence="3" id="KW-0813">Transport</keyword>
<dbReference type="GO" id="GO:0016887">
    <property type="term" value="F:ATP hydrolysis activity"/>
    <property type="evidence" value="ECO:0007669"/>
    <property type="project" value="InterPro"/>
</dbReference>
<keyword evidence="5" id="KW-0677">Repeat</keyword>
<keyword evidence="6" id="KW-0547">Nucleotide-binding</keyword>
<gene>
    <name evidence="11" type="ORF">BIV18_07550</name>
</gene>
<keyword evidence="8" id="KW-1278">Translocase</keyword>
<evidence type="ECO:0000256" key="6">
    <source>
        <dbReference type="ARBA" id="ARBA00022741"/>
    </source>
</evidence>
<evidence type="ECO:0000256" key="8">
    <source>
        <dbReference type="ARBA" id="ARBA00022967"/>
    </source>
</evidence>
<comment type="subcellular location">
    <subcellularLocation>
        <location evidence="1">Cell membrane</location>
        <topology evidence="1">Peripheral membrane protein</topology>
    </subcellularLocation>
</comment>
<dbReference type="InterPro" id="IPR050095">
    <property type="entry name" value="ECF_ABC_transporter_ATP-bd"/>
</dbReference>
<dbReference type="InterPro" id="IPR003439">
    <property type="entry name" value="ABC_transporter-like_ATP-bd"/>
</dbReference>
<evidence type="ECO:0000256" key="1">
    <source>
        <dbReference type="ARBA" id="ARBA00004202"/>
    </source>
</evidence>
<evidence type="ECO:0000256" key="3">
    <source>
        <dbReference type="ARBA" id="ARBA00022448"/>
    </source>
</evidence>
<dbReference type="CDD" id="cd03225">
    <property type="entry name" value="ABC_cobalt_CbiO_domain1"/>
    <property type="match status" value="1"/>
</dbReference>
<name>A0A1U7M158_9FIRM</name>
<dbReference type="Proteomes" id="UP000187166">
    <property type="component" value="Unassembled WGS sequence"/>
</dbReference>
<dbReference type="GO" id="GO:0005524">
    <property type="term" value="F:ATP binding"/>
    <property type="evidence" value="ECO:0007669"/>
    <property type="project" value="UniProtKB-KW"/>
</dbReference>
<dbReference type="SUPFAM" id="SSF52540">
    <property type="entry name" value="P-loop containing nucleoside triphosphate hydrolases"/>
    <property type="match status" value="2"/>
</dbReference>
<evidence type="ECO:0000256" key="4">
    <source>
        <dbReference type="ARBA" id="ARBA00022475"/>
    </source>
</evidence>
<organism evidence="11 12">
    <name type="scientific">Peptoniphilus porci</name>
    <dbReference type="NCBI Taxonomy" id="2652280"/>
    <lineage>
        <taxon>Bacteria</taxon>
        <taxon>Bacillati</taxon>
        <taxon>Bacillota</taxon>
        <taxon>Tissierellia</taxon>
        <taxon>Tissierellales</taxon>
        <taxon>Peptoniphilaceae</taxon>
        <taxon>Peptoniphilus</taxon>
    </lineage>
</organism>
<sequence length="466" mass="53712">MLEFKNLTLEYENDEGKNLKILDDINLKFEKGSINVITGESGCGKSSLIKLINGIIPEITSAKICGEIKLNGENLLESDITKRSEKISTVFQNPKNQFYAINSLDEIAFALENRKMEKEEIFNRIEYYTKLLSTEKLLNKDLLKLSGGEKQLVAITSVSVMDNEIYLFDEPSASLDRESIKRLSEDIKILKKQGKIIIIAEHRLYYLRDILDKIFVIENNKIFSYDKNNVDDVLIKKHHLRILQNIEERDFKNDNYTEKNLFDKSYNEEDELICKDFYCKYSGGKEIFDFSISFSKGIHFIIGENGIGKSSFIRNICGLNKGQKGEVYYCKEKIKNHGDHISLVMQDVNYQLFTESVYSEISIVSNDEKLKEETLREFELWDKKDFHPQSLSGGEKQRLALALAKASPKGIVILDEPTSGLCFKNMRNLIKVIKEMKEDGKIIIIITHDYEFIKMVQENVVKFVSG</sequence>
<evidence type="ECO:0000256" key="9">
    <source>
        <dbReference type="ARBA" id="ARBA00023136"/>
    </source>
</evidence>
<dbReference type="GO" id="GO:0043190">
    <property type="term" value="C:ATP-binding cassette (ABC) transporter complex"/>
    <property type="evidence" value="ECO:0007669"/>
    <property type="project" value="TreeGrafter"/>
</dbReference>
<dbReference type="STRING" id="1465756.BIV18_07550"/>
<dbReference type="PANTHER" id="PTHR43553">
    <property type="entry name" value="HEAVY METAL TRANSPORTER"/>
    <property type="match status" value="1"/>
</dbReference>
<protein>
    <submittedName>
        <fullName evidence="11">ABC transporter ATP-binding protein</fullName>
    </submittedName>
</protein>
<dbReference type="Gene3D" id="3.40.50.300">
    <property type="entry name" value="P-loop containing nucleotide triphosphate hydrolases"/>
    <property type="match status" value="2"/>
</dbReference>
<keyword evidence="9" id="KW-0472">Membrane</keyword>
<dbReference type="InterPro" id="IPR003593">
    <property type="entry name" value="AAA+_ATPase"/>
</dbReference>
<reference evidence="11 12" key="1">
    <citation type="journal article" date="2016" name="Appl. Environ. Microbiol.">
        <title>Function and Phylogeny of Bacterial Butyryl Coenzyme A:Acetate Transferases and Their Diversity in the Proximal Colon of Swine.</title>
        <authorList>
            <person name="Trachsel J."/>
            <person name="Bayles D.O."/>
            <person name="Looft T."/>
            <person name="Levine U.Y."/>
            <person name="Allen H.K."/>
        </authorList>
    </citation>
    <scope>NUCLEOTIDE SEQUENCE [LARGE SCALE GENOMIC DNA]</scope>
    <source>
        <strain evidence="11 12">35-6-1</strain>
    </source>
</reference>
<proteinExistence type="inferred from homology"/>